<dbReference type="Gene3D" id="3.40.50.300">
    <property type="entry name" value="P-loop containing nucleotide triphosphate hydrolases"/>
    <property type="match status" value="2"/>
</dbReference>
<gene>
    <name evidence="3" type="ORF">APZ42_020706</name>
</gene>
<dbReference type="InterPro" id="IPR027417">
    <property type="entry name" value="P-loop_NTPase"/>
</dbReference>
<dbReference type="EMBL" id="LRGB01001005">
    <property type="protein sequence ID" value="KZS14080.1"/>
    <property type="molecule type" value="Genomic_DNA"/>
</dbReference>
<dbReference type="SMART" id="SM00487">
    <property type="entry name" value="DEXDc"/>
    <property type="match status" value="1"/>
</dbReference>
<dbReference type="FunFam" id="1.25.40.20:FF:000531">
    <property type="entry name" value="ATP-dependent RNA helicase YTHDC2"/>
    <property type="match status" value="1"/>
</dbReference>
<evidence type="ECO:0000259" key="2">
    <source>
        <dbReference type="PROSITE" id="PS51194"/>
    </source>
</evidence>
<dbReference type="SMART" id="SM00847">
    <property type="entry name" value="HA2"/>
    <property type="match status" value="1"/>
</dbReference>
<dbReference type="InterPro" id="IPR002110">
    <property type="entry name" value="Ankyrin_rpt"/>
</dbReference>
<dbReference type="InterPro" id="IPR001650">
    <property type="entry name" value="Helicase_C-like"/>
</dbReference>
<dbReference type="CDD" id="cd18791">
    <property type="entry name" value="SF2_C_RHA"/>
    <property type="match status" value="1"/>
</dbReference>
<dbReference type="InterPro" id="IPR011709">
    <property type="entry name" value="DEAD-box_helicase_OB_fold"/>
</dbReference>
<dbReference type="Proteomes" id="UP000076858">
    <property type="component" value="Unassembled WGS sequence"/>
</dbReference>
<dbReference type="InterPro" id="IPR007502">
    <property type="entry name" value="Helicase-assoc_dom"/>
</dbReference>
<dbReference type="PANTHER" id="PTHR18934">
    <property type="entry name" value="ATP-DEPENDENT RNA HELICASE"/>
    <property type="match status" value="1"/>
</dbReference>
<accession>A0A164XCI7</accession>
<dbReference type="SMART" id="SM00248">
    <property type="entry name" value="ANK"/>
    <property type="match status" value="2"/>
</dbReference>
<keyword evidence="3" id="KW-0347">Helicase</keyword>
<dbReference type="STRING" id="35525.A0A164XCI7"/>
<proteinExistence type="predicted"/>
<dbReference type="SUPFAM" id="SSF48403">
    <property type="entry name" value="Ankyrin repeat"/>
    <property type="match status" value="1"/>
</dbReference>
<dbReference type="GO" id="GO:0004386">
    <property type="term" value="F:helicase activity"/>
    <property type="evidence" value="ECO:0007669"/>
    <property type="project" value="UniProtKB-KW"/>
</dbReference>
<sequence>MEKYNTSLAVAKVDVVNERIDQHMCQFFHTEVLKKLSQDGQTEEMLLPSALNNLKEQKAFIFQLSDGMGMNIKSSRNTNIVLTKKPDAVRSQFNFLQLAHASTVLLAEDAKNVCLENENPQGVRYDKTNRGKPSDHFLPLNMNRSAGRLNISDNPPYIPLFGESAACVHHRRSLPIFPYRQEILWQLERQQVVVIAGDIGCGKTTQVPQYILENAYEKSVPCRIVSIQPRRLSVHAALDRVIVERGVTGERLVGHQTRLESKGTANCPLIFCTTGVFLRSLIESDCCLKGITHVIIDQVHERDRFTDLLLGVFRLRLSQYPDLRLILLSANMAPHALANYFHQEKIIKIPVPSHPVSELFLEDILTCTKFLSKQRILVGAGGVQDELTMGPATAFDELITEAWFNGSDLIFLHILKLVRDGAMPIDYQHSQTGITLLMASANHGKLDIVKMAISLGANPTLQVKGMTPYDLANEFARPEVADLLLSYSQVFTNEVGNNINMQEPSSLNQNSPDDVLKSFYAKYSQDHANLDLIVEVLNFVLGYSQPGAVLVLLPAYSEVVELRDMIIASTSSLKNKLEVHTLHGHLPPTDFKKIFLPAAADKRKVILATNIAETSISFDDVICVIDSGLFRDRENDVVFTNPKKTQWISKASAAQRVMHVRNGGIVFHLYPRSRLDGLQEYPVPEITRDSLIDVCLFARLVIPEDMRLPQFFCSLPDGPPTTAVHQAIEILESIDAFDIQSKVTDVGLHLIDLSVEPRLGKMLLVAVGLRCLDPVLTIICCLARDDPFITPASPDERKIAIMRRYDLAPDFLSDHLALLRAYHLWEKANDEGRKRQVCQENYLSVANIELIFLLRVLLVGELRASGYIRGRGCADIRNLNIHSESWTAIKAALTSGLYPNLARYSPVDGGIITQNETRSQFHFTSTLLVQEGRNNGLGFIATPSIESLPPVNPLAQKHSSKLAASALASPWVIFEDQQRAGQFTVLRCCSVITPITALLFAGHLGSPIHTVQLNQNDYQEILNNLGESDDDSDDIDDDEMRKIFQDLNFQHIAEDIIGLSRVTKKNRVLARPRKHFVILKIDEFIGFLVDAYVAQLIMQIRKKFQTVLVKCIREPGRNCTIGEDSVLRTVLSLLSSEEMAMRLPQPSGVGRRPTNVSADSMLVTPELRPEDLYPIRRYMTYTPPPKGYSYESKECNNSNMMSSISSAASRNRIKPSRLNKTDFREMFPNPKSVQTMNLSYQGIPSVLPNVTPVGGRPICKSYSYSFSDFH</sequence>
<comment type="caution">
    <text evidence="3">The sequence shown here is derived from an EMBL/GenBank/DDBJ whole genome shotgun (WGS) entry which is preliminary data.</text>
</comment>
<evidence type="ECO:0000313" key="3">
    <source>
        <dbReference type="EMBL" id="KZS14080.1"/>
    </source>
</evidence>
<dbReference type="Pfam" id="PF07717">
    <property type="entry name" value="OB_NTP_bind"/>
    <property type="match status" value="1"/>
</dbReference>
<dbReference type="FunFam" id="1.20.120.1080:FF:000008">
    <property type="entry name" value="probable ATP-dependent RNA helicase YTHDC2"/>
    <property type="match status" value="1"/>
</dbReference>
<dbReference type="SMART" id="SM00490">
    <property type="entry name" value="HELICc"/>
    <property type="match status" value="1"/>
</dbReference>
<dbReference type="PROSITE" id="PS51194">
    <property type="entry name" value="HELICASE_CTER"/>
    <property type="match status" value="1"/>
</dbReference>
<dbReference type="CDD" id="cd17917">
    <property type="entry name" value="DEXHc_RHA-like"/>
    <property type="match status" value="1"/>
</dbReference>
<dbReference type="GO" id="GO:0003723">
    <property type="term" value="F:RNA binding"/>
    <property type="evidence" value="ECO:0007669"/>
    <property type="project" value="TreeGrafter"/>
</dbReference>
<evidence type="ECO:0000259" key="1">
    <source>
        <dbReference type="PROSITE" id="PS51192"/>
    </source>
</evidence>
<keyword evidence="3" id="KW-0547">Nucleotide-binding</keyword>
<dbReference type="Pfam" id="PF00271">
    <property type="entry name" value="Helicase_C"/>
    <property type="match status" value="1"/>
</dbReference>
<keyword evidence="3" id="KW-0378">Hydrolase</keyword>
<protein>
    <submittedName>
        <fullName evidence="3">Putative ATP-dependent RNA helicase YTHDC2</fullName>
    </submittedName>
</protein>
<dbReference type="Gene3D" id="1.20.120.1080">
    <property type="match status" value="1"/>
</dbReference>
<organism evidence="3 4">
    <name type="scientific">Daphnia magna</name>
    <dbReference type="NCBI Taxonomy" id="35525"/>
    <lineage>
        <taxon>Eukaryota</taxon>
        <taxon>Metazoa</taxon>
        <taxon>Ecdysozoa</taxon>
        <taxon>Arthropoda</taxon>
        <taxon>Crustacea</taxon>
        <taxon>Branchiopoda</taxon>
        <taxon>Diplostraca</taxon>
        <taxon>Cladocera</taxon>
        <taxon>Anomopoda</taxon>
        <taxon>Daphniidae</taxon>
        <taxon>Daphnia</taxon>
    </lineage>
</organism>
<dbReference type="PROSITE" id="PS51192">
    <property type="entry name" value="HELICASE_ATP_BIND_1"/>
    <property type="match status" value="1"/>
</dbReference>
<dbReference type="Gene3D" id="1.25.40.20">
    <property type="entry name" value="Ankyrin repeat-containing domain"/>
    <property type="match status" value="1"/>
</dbReference>
<dbReference type="PANTHER" id="PTHR18934:SF213">
    <property type="entry name" value="3'-5' RNA HELICASE YTHDC2"/>
    <property type="match status" value="1"/>
</dbReference>
<keyword evidence="4" id="KW-1185">Reference proteome</keyword>
<keyword evidence="3" id="KW-0067">ATP-binding</keyword>
<dbReference type="OrthoDB" id="6103986at2759"/>
<dbReference type="AlphaFoldDB" id="A0A164XCI7"/>
<dbReference type="SUPFAM" id="SSF52540">
    <property type="entry name" value="P-loop containing nucleoside triphosphate hydrolases"/>
    <property type="match status" value="1"/>
</dbReference>
<feature type="domain" description="Helicase C-terminal" evidence="2">
    <location>
        <begin position="532"/>
        <end position="702"/>
    </location>
</feature>
<dbReference type="Pfam" id="PF21010">
    <property type="entry name" value="HA2_C"/>
    <property type="match status" value="1"/>
</dbReference>
<dbReference type="InterPro" id="IPR014001">
    <property type="entry name" value="Helicase_ATP-bd"/>
</dbReference>
<evidence type="ECO:0000313" key="4">
    <source>
        <dbReference type="Proteomes" id="UP000076858"/>
    </source>
</evidence>
<name>A0A164XCI7_9CRUS</name>
<reference evidence="3 4" key="1">
    <citation type="submission" date="2016-03" db="EMBL/GenBank/DDBJ databases">
        <title>EvidentialGene: Evidence-directed Construction of Genes on Genomes.</title>
        <authorList>
            <person name="Gilbert D.G."/>
            <person name="Choi J.-H."/>
            <person name="Mockaitis K."/>
            <person name="Colbourne J."/>
            <person name="Pfrender M."/>
        </authorList>
    </citation>
    <scope>NUCLEOTIDE SEQUENCE [LARGE SCALE GENOMIC DNA]</scope>
    <source>
        <strain evidence="3 4">Xinb3</strain>
        <tissue evidence="3">Complete organism</tissue>
    </source>
</reference>
<dbReference type="FunFam" id="3.40.50.300:FF:003171">
    <property type="entry name" value="ATP-dependent RNA helicase YTHDC2"/>
    <property type="match status" value="1"/>
</dbReference>
<dbReference type="InterPro" id="IPR036770">
    <property type="entry name" value="Ankyrin_rpt-contain_sf"/>
</dbReference>
<feature type="domain" description="Helicase ATP-binding" evidence="1">
    <location>
        <begin position="184"/>
        <end position="350"/>
    </location>
</feature>